<dbReference type="InterPro" id="IPR035940">
    <property type="entry name" value="CAP_sf"/>
</dbReference>
<dbReference type="AlphaFoldDB" id="A0A2N0ZKH8"/>
<dbReference type="PANTHER" id="PTHR31157">
    <property type="entry name" value="SCP DOMAIN-CONTAINING PROTEIN"/>
    <property type="match status" value="1"/>
</dbReference>
<feature type="domain" description="SCP" evidence="1">
    <location>
        <begin position="241"/>
        <end position="347"/>
    </location>
</feature>
<evidence type="ECO:0000313" key="3">
    <source>
        <dbReference type="EMBL" id="PKG30020.1"/>
    </source>
</evidence>
<dbReference type="Pfam" id="PF14504">
    <property type="entry name" value="CAP_assoc_N"/>
    <property type="match status" value="1"/>
</dbReference>
<evidence type="ECO:0000259" key="2">
    <source>
        <dbReference type="Pfam" id="PF14504"/>
    </source>
</evidence>
<dbReference type="SUPFAM" id="SSF55797">
    <property type="entry name" value="PR-1-like"/>
    <property type="match status" value="1"/>
</dbReference>
<sequence>MKSLVRIFVLIFAFLIIWLYLDFSGNEPILIGEEGGQPEVDFTIGEEENANDDLTVELPDEGLMTLMGQSSKAVEAELGEPDRIDPSFEGYDWWIYNVSKDEYIQVGILENKVVTVFATGDKVDIEPFQIGQPSGEIYSSLFAETNIEIEHDGSVYRFELSEADLNMRPIVRIGDYFALLYLDKFTGTLSSVRLLDSVSLILLRPYEMVYRGELLVFDDFTEDEKEAINNGMEQQIKDISNVIRKRFDLNPLEWDDKTAEVALGHSIDMFESEAFSHTSEKYGELSDRLKAEEVAYLSAGENIAANYVDAPAVVEGWLNSKGHRDSLLNEQFTHIGVGVYEKQYTQNFIEKWGE</sequence>
<organism evidence="3 4">
    <name type="scientific">Cytobacillus horneckiae</name>
    <dbReference type="NCBI Taxonomy" id="549687"/>
    <lineage>
        <taxon>Bacteria</taxon>
        <taxon>Bacillati</taxon>
        <taxon>Bacillota</taxon>
        <taxon>Bacilli</taxon>
        <taxon>Bacillales</taxon>
        <taxon>Bacillaceae</taxon>
        <taxon>Cytobacillus</taxon>
    </lineage>
</organism>
<evidence type="ECO:0000313" key="4">
    <source>
        <dbReference type="Proteomes" id="UP000233343"/>
    </source>
</evidence>
<keyword evidence="4" id="KW-1185">Reference proteome</keyword>
<evidence type="ECO:0000259" key="1">
    <source>
        <dbReference type="Pfam" id="PF00188"/>
    </source>
</evidence>
<dbReference type="PANTHER" id="PTHR31157:SF26">
    <property type="entry name" value="SCP-LIKE EXTRACELLULAR PROTEIN"/>
    <property type="match status" value="1"/>
</dbReference>
<protein>
    <recommendedName>
        <fullName evidence="5">CAP domain-containing protein</fullName>
    </recommendedName>
</protein>
<name>A0A2N0ZKH8_9BACI</name>
<dbReference type="Proteomes" id="UP000233343">
    <property type="component" value="Unassembled WGS sequence"/>
</dbReference>
<feature type="domain" description="CAP-associated" evidence="2">
    <location>
        <begin position="67"/>
        <end position="206"/>
    </location>
</feature>
<dbReference type="Pfam" id="PF00188">
    <property type="entry name" value="CAP"/>
    <property type="match status" value="1"/>
</dbReference>
<accession>A0A2N0ZKH8</accession>
<dbReference type="EMBL" id="PISD01000009">
    <property type="protein sequence ID" value="PKG30020.1"/>
    <property type="molecule type" value="Genomic_DNA"/>
</dbReference>
<reference evidence="3 4" key="1">
    <citation type="journal article" date="2010" name="Int. J. Syst. Evol. Microbiol.">
        <title>Bacillus horneckiae sp. nov., isolated from a spacecraft-assembly clean room.</title>
        <authorList>
            <person name="Vaishampayan P."/>
            <person name="Probst A."/>
            <person name="Krishnamurthi S."/>
            <person name="Ghosh S."/>
            <person name="Osman S."/>
            <person name="McDowall A."/>
            <person name="Ruckmani A."/>
            <person name="Mayilraj S."/>
            <person name="Venkateswaran K."/>
        </authorList>
    </citation>
    <scope>NUCLEOTIDE SEQUENCE [LARGE SCALE GENOMIC DNA]</scope>
    <source>
        <strain evidence="4">1PO1SC</strain>
    </source>
</reference>
<comment type="caution">
    <text evidence="3">The sequence shown here is derived from an EMBL/GenBank/DDBJ whole genome shotgun (WGS) entry which is preliminary data.</text>
</comment>
<proteinExistence type="predicted"/>
<dbReference type="CDD" id="cd05379">
    <property type="entry name" value="CAP_bacterial"/>
    <property type="match status" value="1"/>
</dbReference>
<dbReference type="InterPro" id="IPR014044">
    <property type="entry name" value="CAP_dom"/>
</dbReference>
<dbReference type="Gene3D" id="3.40.33.10">
    <property type="entry name" value="CAP"/>
    <property type="match status" value="1"/>
</dbReference>
<dbReference type="InterPro" id="IPR029410">
    <property type="entry name" value="CAP_assoc"/>
</dbReference>
<evidence type="ECO:0008006" key="5">
    <source>
        <dbReference type="Google" id="ProtNLM"/>
    </source>
</evidence>
<gene>
    <name evidence="3" type="ORF">CWS20_05675</name>
</gene>